<feature type="region of interest" description="Disordered" evidence="1">
    <location>
        <begin position="986"/>
        <end position="1085"/>
    </location>
</feature>
<feature type="region of interest" description="Disordered" evidence="1">
    <location>
        <begin position="1"/>
        <end position="54"/>
    </location>
</feature>
<feature type="compositionally biased region" description="Low complexity" evidence="1">
    <location>
        <begin position="1396"/>
        <end position="1411"/>
    </location>
</feature>
<organism evidence="2 3">
    <name type="scientific">Candolleomyces eurysporus</name>
    <dbReference type="NCBI Taxonomy" id="2828524"/>
    <lineage>
        <taxon>Eukaryota</taxon>
        <taxon>Fungi</taxon>
        <taxon>Dikarya</taxon>
        <taxon>Basidiomycota</taxon>
        <taxon>Agaricomycotina</taxon>
        <taxon>Agaricomycetes</taxon>
        <taxon>Agaricomycetidae</taxon>
        <taxon>Agaricales</taxon>
        <taxon>Agaricineae</taxon>
        <taxon>Psathyrellaceae</taxon>
        <taxon>Candolleomyces</taxon>
    </lineage>
</organism>
<accession>A0A9W8JFG1</accession>
<dbReference type="OrthoDB" id="10017054at2759"/>
<dbReference type="Proteomes" id="UP001140091">
    <property type="component" value="Unassembled WGS sequence"/>
</dbReference>
<comment type="caution">
    <text evidence="2">The sequence shown here is derived from an EMBL/GenBank/DDBJ whole genome shotgun (WGS) entry which is preliminary data.</text>
</comment>
<gene>
    <name evidence="2" type="ORF">H1R20_g3410</name>
</gene>
<keyword evidence="3" id="KW-1185">Reference proteome</keyword>
<feature type="compositionally biased region" description="Polar residues" evidence="1">
    <location>
        <begin position="23"/>
        <end position="43"/>
    </location>
</feature>
<feature type="region of interest" description="Disordered" evidence="1">
    <location>
        <begin position="1391"/>
        <end position="1411"/>
    </location>
</feature>
<proteinExistence type="predicted"/>
<reference evidence="2" key="1">
    <citation type="submission" date="2022-06" db="EMBL/GenBank/DDBJ databases">
        <title>Genome Sequence of Candolleomyces eurysporus.</title>
        <authorList>
            <person name="Buettner E."/>
        </authorList>
    </citation>
    <scope>NUCLEOTIDE SEQUENCE</scope>
    <source>
        <strain evidence="2">VTCC 930004</strain>
    </source>
</reference>
<feature type="region of interest" description="Disordered" evidence="1">
    <location>
        <begin position="1444"/>
        <end position="1473"/>
    </location>
</feature>
<evidence type="ECO:0000256" key="1">
    <source>
        <dbReference type="SAM" id="MobiDB-lite"/>
    </source>
</evidence>
<protein>
    <recommendedName>
        <fullName evidence="4">GAR domain-containing protein</fullName>
    </recommendedName>
</protein>
<name>A0A9W8JFG1_9AGAR</name>
<feature type="compositionally biased region" description="Polar residues" evidence="1">
    <location>
        <begin position="787"/>
        <end position="799"/>
    </location>
</feature>
<feature type="region of interest" description="Disordered" evidence="1">
    <location>
        <begin position="787"/>
        <end position="808"/>
    </location>
</feature>
<evidence type="ECO:0000313" key="3">
    <source>
        <dbReference type="Proteomes" id="UP001140091"/>
    </source>
</evidence>
<dbReference type="EMBL" id="JANBPK010000738">
    <property type="protein sequence ID" value="KAJ2933632.1"/>
    <property type="molecule type" value="Genomic_DNA"/>
</dbReference>
<evidence type="ECO:0008006" key="4">
    <source>
        <dbReference type="Google" id="ProtNLM"/>
    </source>
</evidence>
<feature type="non-terminal residue" evidence="2">
    <location>
        <position position="1"/>
    </location>
</feature>
<sequence length="1536" mass="173402">MSDGPTVPPEGGGSLKQIPPQPIQESGNPESTTTDHGPSTSKQEAGGGDPEEQALESHEVIELQTFSERKAWIEEKIKFLEKLPPIEVFWGLDALRESAEDIPGLPTRENLRQWTAEHDTIEKETEIFDQGELTKLRKLTKAATQRNLSPEDTDLIELTLTTIYALDKLLHLLRDRSDNLDLLGIRLDWEENRSASWKERRKLLEDLETFISSRARWSPSIYETAATKVEDSPILTRRGSVTSLASVASESSINNPMYSRNARFKLAELLSRDAAQFGARVTNLSHNRVTTAGRLLDKLIDHSRRPVPDVLLDEQDRLEDKGINQMENVGKFVLSLVMQWRKADEIYVETMKDQISAKDLFEEIQTANMYHPTSRQSATFMSQVETLLKRLSVRGNPAARISTFPKPEHHLFPQQREANESLAKLLGGEIATATELVQKVERAAKEYREAWEAIDRVETIVANAKTLSESFNSIIQKLTEGVTGENDDGSPPDLMSDACLEPSRHSVFLALLPSIQSEASDLLTKADQLVKESHLAFYPLSGESVDPIFKADAIEVMKQLVSVKDQCKQLLDLTCERVTRLREARQIWTAMNANIKELQYVQQDIAAQMERDCWKQEAIGTGAPPTPDSPVVELAPVTPISSTVDADLQSVGENLAQTIDTPLQTLSPTLEKPLNDCLSNKAKSVRMFFDGLLRMSEILKAIQQQNRTMESVRDDYMAFLVRIEDVKARISSLTENVLGHDESISDVKSEEESASLELRSIQDAVAEFVSGLPSRVPFVSKHTTVSPARSTFQRRSSSGKSDDELEDPLTHLPLDLTKLDAAVRSDSNTYAMQLNGVLESVAKASRKLEIAHLAKKVDSSVADVAASIQQANGDLQGLVGSFDSLNSVPQGSLIQHIDDLDSRLDQILNEARPRITRSFSPIRDLLRQIEGSAHGLEPSVRQSLYTSRVRSVDEAESRFRSWVKEISGLKSALTSKRQAEIQRLEEQRRAEEERQREEEARRAAEEAERQRKEEEERLREERRRKEEEEQAEQRRKEEEERRRREEEAERERREKEQREEEERRRREEEAKAKAAQEQEARARIAQTEAEKARLLNERREMEAKLHRTEAELAEERRLQKEKERLALERLRLLAEQQVREELVQAEAARVKAAVEEKTRLEKELEFVKGEHRKVLSERERLEQQQKQKQAERKNSVPVVQDDVFGVAGPSKNPTSTTQHDRQLQSLILDLRKRLRSLCINELARPGKNQKTSKLPGKDLVSSLRQKFTILAKDASELPESSENVSISTELRSFRSELTRSEQLLNDIDKLVTLGESVSKCDTVLSDLLEHIDSYPSLPLAVSNLHTSDDESVIDDMQAAFETISNDGRAISERSRIHQTWIELEEMASDRIGGGKSRPVSSTSSYLSSGMESSTSSISVLSRRGLTAKKRTSYSNLSISSVNVKGGKLAPPMPSKPTRRAVSGESRRSSSRMSISSTSWDARWDIGNSKVTIPSEPFNKRVRGLTVLRCSSTSSHNYYFRIDVGSCTQEFAFRDVT</sequence>
<evidence type="ECO:0000313" key="2">
    <source>
        <dbReference type="EMBL" id="KAJ2933632.1"/>
    </source>
</evidence>